<feature type="region of interest" description="Disordered" evidence="1">
    <location>
        <begin position="85"/>
        <end position="119"/>
    </location>
</feature>
<sequence>MDLLQFDDLSLFGKIALDEESLILHSKCGKYAFYINFKDEIRGVDYYDLAIVTETSSGFINKSGTASVIHKAIMDTLSNKIVTDDASKPKKTSASKSLKDSKTSNQKNVPFYANKRGRK</sequence>
<evidence type="ECO:0000313" key="2">
    <source>
        <dbReference type="EMBL" id="RDY26947.1"/>
    </source>
</evidence>
<reference evidence="2 3" key="1">
    <citation type="journal article" date="2017" name="Genome Announc.">
        <title>Draft Genome Sequence of Romboutsia weinsteinii sp. nov. Strain CCRI-19649(T) Isolated from Surface Water.</title>
        <authorList>
            <person name="Maheux A.F."/>
            <person name="Boudreau D.K."/>
            <person name="Berube E."/>
            <person name="Boissinot M."/>
            <person name="Cantin P."/>
            <person name="Raymond F."/>
            <person name="Corbeil J."/>
            <person name="Omar R.F."/>
            <person name="Bergeron M.G."/>
        </authorList>
    </citation>
    <scope>NUCLEOTIDE SEQUENCE [LARGE SCALE GENOMIC DNA]</scope>
    <source>
        <strain evidence="2 3">CCRI-19649</strain>
    </source>
</reference>
<evidence type="ECO:0000313" key="3">
    <source>
        <dbReference type="Proteomes" id="UP000215694"/>
    </source>
</evidence>
<dbReference type="OrthoDB" id="1755670at2"/>
<organism evidence="2 3">
    <name type="scientific">Romboutsia weinsteinii</name>
    <dbReference type="NCBI Taxonomy" id="2020949"/>
    <lineage>
        <taxon>Bacteria</taxon>
        <taxon>Bacillati</taxon>
        <taxon>Bacillota</taxon>
        <taxon>Clostridia</taxon>
        <taxon>Peptostreptococcales</taxon>
        <taxon>Peptostreptococcaceae</taxon>
        <taxon>Romboutsia</taxon>
    </lineage>
</organism>
<evidence type="ECO:0000256" key="1">
    <source>
        <dbReference type="SAM" id="MobiDB-lite"/>
    </source>
</evidence>
<proteinExistence type="predicted"/>
<keyword evidence="3" id="KW-1185">Reference proteome</keyword>
<dbReference type="RefSeq" id="WP_094368061.1">
    <property type="nucleotide sequence ID" value="NZ_NOJY02000018.1"/>
</dbReference>
<name>A0A371J2P6_9FIRM</name>
<dbReference type="AlphaFoldDB" id="A0A371J2P6"/>
<protein>
    <submittedName>
        <fullName evidence="2">Uncharacterized protein</fullName>
    </submittedName>
</protein>
<gene>
    <name evidence="2" type="ORF">CHL78_011465</name>
</gene>
<accession>A0A371J2P6</accession>
<dbReference type="Proteomes" id="UP000215694">
    <property type="component" value="Unassembled WGS sequence"/>
</dbReference>
<comment type="caution">
    <text evidence="2">The sequence shown here is derived from an EMBL/GenBank/DDBJ whole genome shotgun (WGS) entry which is preliminary data.</text>
</comment>
<dbReference type="EMBL" id="NOJY02000018">
    <property type="protein sequence ID" value="RDY26947.1"/>
    <property type="molecule type" value="Genomic_DNA"/>
</dbReference>